<keyword evidence="2" id="KW-0732">Signal</keyword>
<feature type="domain" description="Nuclease associated modular" evidence="3">
    <location>
        <begin position="147"/>
        <end position="172"/>
    </location>
</feature>
<evidence type="ECO:0000256" key="1">
    <source>
        <dbReference type="SAM" id="MobiDB-lite"/>
    </source>
</evidence>
<evidence type="ECO:0000259" key="3">
    <source>
        <dbReference type="Pfam" id="PF07460"/>
    </source>
</evidence>
<feature type="region of interest" description="Disordered" evidence="1">
    <location>
        <begin position="352"/>
        <end position="376"/>
    </location>
</feature>
<dbReference type="PANTHER" id="PTHR34199">
    <property type="entry name" value="NUMOD3 MOTIF FAMILY PROTEIN, EXPRESSED"/>
    <property type="match status" value="1"/>
</dbReference>
<dbReference type="EMBL" id="JAKOGI010000037">
    <property type="protein sequence ID" value="KAJ8447544.1"/>
    <property type="molecule type" value="Genomic_DNA"/>
</dbReference>
<accession>A0A9Q1KPY3</accession>
<evidence type="ECO:0000313" key="4">
    <source>
        <dbReference type="EMBL" id="KAJ8447544.1"/>
    </source>
</evidence>
<organism evidence="4 5">
    <name type="scientific">Carnegiea gigantea</name>
    <dbReference type="NCBI Taxonomy" id="171969"/>
    <lineage>
        <taxon>Eukaryota</taxon>
        <taxon>Viridiplantae</taxon>
        <taxon>Streptophyta</taxon>
        <taxon>Embryophyta</taxon>
        <taxon>Tracheophyta</taxon>
        <taxon>Spermatophyta</taxon>
        <taxon>Magnoliopsida</taxon>
        <taxon>eudicotyledons</taxon>
        <taxon>Gunneridae</taxon>
        <taxon>Pentapetalae</taxon>
        <taxon>Caryophyllales</taxon>
        <taxon>Cactineae</taxon>
        <taxon>Cactaceae</taxon>
        <taxon>Cactoideae</taxon>
        <taxon>Echinocereeae</taxon>
        <taxon>Carnegiea</taxon>
    </lineage>
</organism>
<feature type="chain" id="PRO_5040262934" description="Nuclease associated modular domain-containing protein" evidence="2">
    <location>
        <begin position="26"/>
        <end position="700"/>
    </location>
</feature>
<dbReference type="Pfam" id="PF07460">
    <property type="entry name" value="NUMOD3"/>
    <property type="match status" value="1"/>
</dbReference>
<dbReference type="AlphaFoldDB" id="A0A9Q1KPY3"/>
<comment type="caution">
    <text evidence="4">The sequence shown here is derived from an EMBL/GenBank/DDBJ whole genome shotgun (WGS) entry which is preliminary data.</text>
</comment>
<sequence length="700" mass="78178">MATLSLKDLLFILFIMMVMTDIAIAQPSFQNHWNHTRLQLCINGKGKATNYSLLQYEGRWASFSEFSQNPGKMNIHMGYHMKLHPKFLVKAVATFDPKISVQSEDGGKESNASLSIDESVSSTVHAESSNADSEEIDAKEKSRRMEISGANKGNAPWNKGRKHSPETLQRIRERTKLAMQNPKVKSTSDLKTYFCIGPSVHTHIGWPGLWAAALVVCSPSDSSVWFHFCVFPLITSCSKETRDKIRAGMRLQWKKHHQRLEIQATCPCDWQNLIAEAARKGVDDEEELQWDSYEILKKQLQQEWLHRARTYMTAPKSLEQRRKIAEAIAAKWADPEYRERVFSGLAKYHGTPEGVERRAKRKPSGGGQSKRTPKIKVGDAEGSAVIELKATSQQAKLKKEYVPKYKDPLASSKVEMLRSIRVQRVASQTKTNETFERAKVVIAEAQKAAKALEVFEMKSPVAQASLIEARKLIAEATQTIEKIENGDIGSLHAAASRYPHNHVEKRGNGALTKYLREESPIGINGIAFLQSGQGQNPDFSLYSLTMLDNMDMNFHRPTMLGLSGFSDLENVNSATAQFGPNQTEVTRDSDINSLTHADINSLTHANRETDFGGAKQEFEDADAVERLYLRALMDKCYHHPEPNGVANLNGSSAANGAKVHIHEAPPAKIVSKRWVRGRLVEVVDGNGCEEDESPAPQNDC</sequence>
<feature type="compositionally biased region" description="Polar residues" evidence="1">
    <location>
        <begin position="110"/>
        <end position="131"/>
    </location>
</feature>
<proteinExistence type="predicted"/>
<dbReference type="PANTHER" id="PTHR34199:SF2">
    <property type="entry name" value="NUMOD3 MOTIF FAMILY PROTEIN, EXPRESSED"/>
    <property type="match status" value="1"/>
</dbReference>
<feature type="signal peptide" evidence="2">
    <location>
        <begin position="1"/>
        <end position="25"/>
    </location>
</feature>
<keyword evidence="5" id="KW-1185">Reference proteome</keyword>
<dbReference type="Proteomes" id="UP001153076">
    <property type="component" value="Unassembled WGS sequence"/>
</dbReference>
<dbReference type="InterPro" id="IPR003611">
    <property type="entry name" value="NUMOD3"/>
</dbReference>
<dbReference type="OrthoDB" id="1935413at2759"/>
<gene>
    <name evidence="4" type="ORF">Cgig2_031157</name>
</gene>
<evidence type="ECO:0000256" key="2">
    <source>
        <dbReference type="SAM" id="SignalP"/>
    </source>
</evidence>
<name>A0A9Q1KPY3_9CARY</name>
<protein>
    <recommendedName>
        <fullName evidence="3">Nuclease associated modular domain-containing protein</fullName>
    </recommendedName>
</protein>
<reference evidence="4" key="1">
    <citation type="submission" date="2022-04" db="EMBL/GenBank/DDBJ databases">
        <title>Carnegiea gigantea Genome sequencing and assembly v2.</title>
        <authorList>
            <person name="Copetti D."/>
            <person name="Sanderson M.J."/>
            <person name="Burquez A."/>
            <person name="Wojciechowski M.F."/>
        </authorList>
    </citation>
    <scope>NUCLEOTIDE SEQUENCE</scope>
    <source>
        <strain evidence="4">SGP5-SGP5p</strain>
        <tissue evidence="4">Aerial part</tissue>
    </source>
</reference>
<feature type="region of interest" description="Disordered" evidence="1">
    <location>
        <begin position="101"/>
        <end position="167"/>
    </location>
</feature>
<feature type="compositionally biased region" description="Basic and acidic residues" evidence="1">
    <location>
        <begin position="136"/>
        <end position="146"/>
    </location>
</feature>
<evidence type="ECO:0000313" key="5">
    <source>
        <dbReference type="Proteomes" id="UP001153076"/>
    </source>
</evidence>
<dbReference type="GO" id="GO:0003677">
    <property type="term" value="F:DNA binding"/>
    <property type="evidence" value="ECO:0007669"/>
    <property type="project" value="InterPro"/>
</dbReference>